<dbReference type="Gene3D" id="3.30.470.160">
    <property type="entry name" value="Inositol polyphosphate kinase"/>
    <property type="match status" value="1"/>
</dbReference>
<keyword evidence="3 4" id="KW-0418">Kinase</keyword>
<evidence type="ECO:0000256" key="1">
    <source>
        <dbReference type="ARBA" id="ARBA00007374"/>
    </source>
</evidence>
<keyword evidence="2 4" id="KW-0808">Transferase</keyword>
<dbReference type="GO" id="GO:0032958">
    <property type="term" value="P:inositol phosphate biosynthetic process"/>
    <property type="evidence" value="ECO:0007669"/>
    <property type="project" value="InterPro"/>
</dbReference>
<protein>
    <recommendedName>
        <fullName evidence="4">Kinase</fullName>
        <ecNumber evidence="4">2.7.-.-</ecNumber>
    </recommendedName>
</protein>
<dbReference type="PANTHER" id="PTHR12400:SF47">
    <property type="entry name" value="INOSITOL HEXAKISPHOSPHATE KINASE 2"/>
    <property type="match status" value="1"/>
</dbReference>
<sequence length="419" mass="46982">MGPALQNLMVKPRPQGVTLQPFVHQVGGHSCILRFNERTVCKPHISQEHQFYKSLLPELQKFTPEYRGVVLVNLSEDDRGEATLVAYNLGASRISAESLCCPNQVARLYQQRSQELAVSDGQEKENLHPSSLRLKEHVGQRQDEKFDSLKQPFVLRLPLCDPTGSGRYEAYPNPWSKKCHQRAIELMKGNSKPGNQYKFLLLEDITAGYNYPCILDLKMGTRQYGDNASEEKKRSQTQKCQQSTSATLGIRVCGMQVFQLQAERMVFMNKYYGRNLSPASLREAIFQFFHGGRNLYCAVIRCVLQRLSELKAVIRRLESYRFFSSSLLIIYDGNAPAASCLQHCEGETSGGSSEPGQPPLTVDVRMIDFAHMTCRGFVENGVTYEGCDAGFLFGLENLIEILNSTLGSEAEAGLRAATL</sequence>
<dbReference type="GO" id="GO:0005737">
    <property type="term" value="C:cytoplasm"/>
    <property type="evidence" value="ECO:0007669"/>
    <property type="project" value="TreeGrafter"/>
</dbReference>
<dbReference type="GO" id="GO:0046854">
    <property type="term" value="P:phosphatidylinositol phosphate biosynthetic process"/>
    <property type="evidence" value="ECO:0007669"/>
    <property type="project" value="TreeGrafter"/>
</dbReference>
<dbReference type="RefSeq" id="XP_006010213.1">
    <property type="nucleotide sequence ID" value="XM_006010151.3"/>
</dbReference>
<dbReference type="InParanoid" id="H3ABR7"/>
<dbReference type="InterPro" id="IPR038286">
    <property type="entry name" value="IPK_sf"/>
</dbReference>
<dbReference type="EMBL" id="AFYH01214973">
    <property type="status" value="NOT_ANNOTATED_CDS"/>
    <property type="molecule type" value="Genomic_DNA"/>
</dbReference>
<dbReference type="eggNOG" id="KOG1620">
    <property type="taxonomic scope" value="Eukaryota"/>
</dbReference>
<proteinExistence type="inferred from homology"/>
<dbReference type="Pfam" id="PF03770">
    <property type="entry name" value="IPK"/>
    <property type="match status" value="1"/>
</dbReference>
<comment type="similarity">
    <text evidence="1 4">Belongs to the inositol phosphokinase (IPK) family.</text>
</comment>
<evidence type="ECO:0000256" key="2">
    <source>
        <dbReference type="ARBA" id="ARBA00022679"/>
    </source>
</evidence>
<keyword evidence="6" id="KW-1185">Reference proteome</keyword>
<evidence type="ECO:0000313" key="5">
    <source>
        <dbReference type="Ensembl" id="ENSLACP00000007088.1"/>
    </source>
</evidence>
<accession>H3ABR7</accession>
<dbReference type="GO" id="GO:0005634">
    <property type="term" value="C:nucleus"/>
    <property type="evidence" value="ECO:0007669"/>
    <property type="project" value="TreeGrafter"/>
</dbReference>
<dbReference type="HOGENOM" id="CLU_014862_0_0_1"/>
<organism evidence="5 6">
    <name type="scientific">Latimeria chalumnae</name>
    <name type="common">Coelacanth</name>
    <dbReference type="NCBI Taxonomy" id="7897"/>
    <lineage>
        <taxon>Eukaryota</taxon>
        <taxon>Metazoa</taxon>
        <taxon>Chordata</taxon>
        <taxon>Craniata</taxon>
        <taxon>Vertebrata</taxon>
        <taxon>Euteleostomi</taxon>
        <taxon>Coelacanthiformes</taxon>
        <taxon>Coelacanthidae</taxon>
        <taxon>Latimeria</taxon>
    </lineage>
</organism>
<name>H3ABR7_LATCH</name>
<dbReference type="KEGG" id="lcm:102350667"/>
<dbReference type="GO" id="GO:0000828">
    <property type="term" value="F:inositol hexakisphosphate kinase activity"/>
    <property type="evidence" value="ECO:0007669"/>
    <property type="project" value="TreeGrafter"/>
</dbReference>
<dbReference type="AlphaFoldDB" id="H3ABR7"/>
<dbReference type="PANTHER" id="PTHR12400">
    <property type="entry name" value="INOSITOL POLYPHOSPHATE KINASE"/>
    <property type="match status" value="1"/>
</dbReference>
<dbReference type="GeneTree" id="ENSGT00940000156310"/>
<dbReference type="Ensembl" id="ENSLACT00000007147.1">
    <property type="protein sequence ID" value="ENSLACP00000007088.1"/>
    <property type="gene ID" value="ENSLACG00000006289.1"/>
</dbReference>
<reference evidence="6" key="1">
    <citation type="submission" date="2011-08" db="EMBL/GenBank/DDBJ databases">
        <title>The draft genome of Latimeria chalumnae.</title>
        <authorList>
            <person name="Di Palma F."/>
            <person name="Alfoldi J."/>
            <person name="Johnson J."/>
            <person name="Berlin A."/>
            <person name="Gnerre S."/>
            <person name="Jaffe D."/>
            <person name="MacCallum I."/>
            <person name="Young S."/>
            <person name="Walker B.J."/>
            <person name="Lander E."/>
            <person name="Lindblad-Toh K."/>
        </authorList>
    </citation>
    <scope>NUCLEOTIDE SEQUENCE [LARGE SCALE GENOMIC DNA]</scope>
    <source>
        <strain evidence="6">Wild caught</strain>
    </source>
</reference>
<dbReference type="OMA" id="WANKKTH"/>
<dbReference type="STRING" id="7897.ENSLACP00000007088"/>
<evidence type="ECO:0000256" key="4">
    <source>
        <dbReference type="RuleBase" id="RU363090"/>
    </source>
</evidence>
<reference evidence="5" key="3">
    <citation type="submission" date="2025-09" db="UniProtKB">
        <authorList>
            <consortium name="Ensembl"/>
        </authorList>
    </citation>
    <scope>IDENTIFICATION</scope>
</reference>
<dbReference type="GeneID" id="102350667"/>
<reference evidence="5" key="2">
    <citation type="submission" date="2025-08" db="UniProtKB">
        <authorList>
            <consortium name="Ensembl"/>
        </authorList>
    </citation>
    <scope>IDENTIFICATION</scope>
</reference>
<evidence type="ECO:0000256" key="3">
    <source>
        <dbReference type="ARBA" id="ARBA00022777"/>
    </source>
</evidence>
<dbReference type="InterPro" id="IPR005522">
    <property type="entry name" value="IPK"/>
</dbReference>
<evidence type="ECO:0000313" key="6">
    <source>
        <dbReference type="Proteomes" id="UP000008672"/>
    </source>
</evidence>
<dbReference type="OrthoDB" id="2573163at2759"/>
<dbReference type="EC" id="2.7.-.-" evidence="4"/>
<dbReference type="SUPFAM" id="SSF56104">
    <property type="entry name" value="SAICAR synthase-like"/>
    <property type="match status" value="1"/>
</dbReference>
<dbReference type="Bgee" id="ENSLACG00000006289">
    <property type="expression patterns" value="Expressed in chordate pharynx and 1 other cell type or tissue"/>
</dbReference>
<gene>
    <name evidence="5" type="primary">LOC102350667</name>
</gene>
<dbReference type="Proteomes" id="UP000008672">
    <property type="component" value="Unassembled WGS sequence"/>
</dbReference>